<sequence>MIQTVLCAFDLNRPEEETAVLITAKKLADLDGAQLDVITVVPDFGATIIGAYFEAHDVETAKDRALEDLSEAVGRIIGAEANKKARHIVAVGSVYEEVLRAADLSKADLIVIGAHRLDLKDYLLGPNSARVVRHSTCSVYVVRS</sequence>
<dbReference type="InterPro" id="IPR006015">
    <property type="entry name" value="Universal_stress_UspA"/>
</dbReference>
<dbReference type="PANTHER" id="PTHR46268">
    <property type="entry name" value="STRESS RESPONSE PROTEIN NHAX"/>
    <property type="match status" value="1"/>
</dbReference>
<dbReference type="InterPro" id="IPR006016">
    <property type="entry name" value="UspA"/>
</dbReference>
<reference evidence="3 4" key="1">
    <citation type="submission" date="2016-11" db="EMBL/GenBank/DDBJ databases">
        <authorList>
            <person name="Jaros S."/>
            <person name="Januszkiewicz K."/>
            <person name="Wedrychowicz H."/>
        </authorList>
    </citation>
    <scope>NUCLEOTIDE SEQUENCE [LARGE SCALE GENOMIC DNA]</scope>
    <source>
        <strain evidence="3 4">DSM 28715</strain>
    </source>
</reference>
<dbReference type="SUPFAM" id="SSF52402">
    <property type="entry name" value="Adenine nucleotide alpha hydrolases-like"/>
    <property type="match status" value="1"/>
</dbReference>
<dbReference type="RefSeq" id="WP_072900314.1">
    <property type="nucleotide sequence ID" value="NZ_FQXB01000001.1"/>
</dbReference>
<gene>
    <name evidence="3" type="ORF">SAMN05444003_1656</name>
</gene>
<evidence type="ECO:0000313" key="3">
    <source>
        <dbReference type="EMBL" id="SHG94408.1"/>
    </source>
</evidence>
<dbReference type="STRING" id="1508389.SAMN05444003_1656"/>
<dbReference type="CDD" id="cd00293">
    <property type="entry name" value="USP-like"/>
    <property type="match status" value="1"/>
</dbReference>
<keyword evidence="4" id="KW-1185">Reference proteome</keyword>
<name>A0A1M5NY49_9RHOB</name>
<evidence type="ECO:0000313" key="4">
    <source>
        <dbReference type="Proteomes" id="UP000184074"/>
    </source>
</evidence>
<evidence type="ECO:0000256" key="1">
    <source>
        <dbReference type="ARBA" id="ARBA00008791"/>
    </source>
</evidence>
<dbReference type="EMBL" id="FQXB01000001">
    <property type="protein sequence ID" value="SHG94408.1"/>
    <property type="molecule type" value="Genomic_DNA"/>
</dbReference>
<dbReference type="OrthoDB" id="9792500at2"/>
<protein>
    <submittedName>
        <fullName evidence="3">Nucleotide-binding universal stress protein, UspA family</fullName>
    </submittedName>
</protein>
<dbReference type="Gene3D" id="3.40.50.620">
    <property type="entry name" value="HUPs"/>
    <property type="match status" value="1"/>
</dbReference>
<dbReference type="InterPro" id="IPR014729">
    <property type="entry name" value="Rossmann-like_a/b/a_fold"/>
</dbReference>
<comment type="similarity">
    <text evidence="1">Belongs to the universal stress protein A family.</text>
</comment>
<feature type="domain" description="UspA" evidence="2">
    <location>
        <begin position="1"/>
        <end position="143"/>
    </location>
</feature>
<dbReference type="Proteomes" id="UP000184074">
    <property type="component" value="Unassembled WGS sequence"/>
</dbReference>
<dbReference type="PRINTS" id="PR01438">
    <property type="entry name" value="UNVRSLSTRESS"/>
</dbReference>
<accession>A0A1M5NY49</accession>
<proteinExistence type="inferred from homology"/>
<dbReference type="AlphaFoldDB" id="A0A1M5NY49"/>
<organism evidence="3 4">
    <name type="scientific">Cognatiyoonia sediminum</name>
    <dbReference type="NCBI Taxonomy" id="1508389"/>
    <lineage>
        <taxon>Bacteria</taxon>
        <taxon>Pseudomonadati</taxon>
        <taxon>Pseudomonadota</taxon>
        <taxon>Alphaproteobacteria</taxon>
        <taxon>Rhodobacterales</taxon>
        <taxon>Paracoccaceae</taxon>
        <taxon>Cognatiyoonia</taxon>
    </lineage>
</organism>
<dbReference type="PANTHER" id="PTHR46268:SF6">
    <property type="entry name" value="UNIVERSAL STRESS PROTEIN UP12"/>
    <property type="match status" value="1"/>
</dbReference>
<dbReference type="Pfam" id="PF00582">
    <property type="entry name" value="Usp"/>
    <property type="match status" value="1"/>
</dbReference>
<evidence type="ECO:0000259" key="2">
    <source>
        <dbReference type="Pfam" id="PF00582"/>
    </source>
</evidence>